<keyword evidence="3" id="KW-1185">Reference proteome</keyword>
<gene>
    <name evidence="2" type="ORF">OQ257_00650</name>
</gene>
<evidence type="ECO:0000313" key="2">
    <source>
        <dbReference type="EMBL" id="MDE8033684.1"/>
    </source>
</evidence>
<proteinExistence type="predicted"/>
<name>A0A9X4G0P9_ACTEU</name>
<dbReference type="RefSeq" id="WP_275217020.1">
    <property type="nucleotide sequence ID" value="NZ_JAPHVQ010000001.1"/>
</dbReference>
<feature type="signal peptide" evidence="1">
    <location>
        <begin position="1"/>
        <end position="24"/>
    </location>
</feature>
<comment type="caution">
    <text evidence="2">The sequence shown here is derived from an EMBL/GenBank/DDBJ whole genome shotgun (WGS) entry which is preliminary data.</text>
</comment>
<reference evidence="2" key="2">
    <citation type="journal article" date="2023" name="Pathogens">
        <title>Pathological Features and Genomic Characterization of an Actinobacillus equuli subsp. equuli Bearing Unique Virulence-Associated Genes from an Adult Horse with Pleuropneumonia.</title>
        <authorList>
            <person name="Kamali M."/>
            <person name="Carossino M."/>
            <person name="Del Piero F."/>
            <person name="Peak L."/>
            <person name="Mitchell M.S."/>
            <person name="Willette J."/>
            <person name="Baker R."/>
            <person name="Li F."/>
            <person name="Kenez A."/>
            <person name="Balasuriya U.B.R."/>
            <person name="Go Y.Y."/>
        </authorList>
    </citation>
    <scope>NUCLEOTIDE SEQUENCE</scope>
    <source>
        <strain evidence="2">4524</strain>
    </source>
</reference>
<accession>A0A9X4G0P9</accession>
<sequence length="473" mass="51677">MKKSTLAISVVAALSAITSGGAWYTGNQIEQRYPELLEQVNTGLKGLKAYNIHAEISDVKLTKGIFSSEVQYNVNVKTDNNSFTLNGNDTVYHGPLPLNRLMKGNLVPMLLSGETHISAVDNQLKSYFAGNDVLSATTDIHYSGDVAGNATLNPFKSENIESSKIYFEGDYTGFGKQHLNVELLKIKNNGESKGALELSGLHYNANYTQDKQYPELKGLGDYQAAIKKFTFINEKNESVNLNELASKGHSEIKNDRLVSLGDLTFNADWAAEAKTADLGKVNADIRMDLDAKSFNELTLLSNKLESESPEIQNQLQAAVTALLTKAPKLKVNEISIQNAKGKNTFSLNLDLDKFDIAQVSQAKSIEDTLKIFKPSNLEVNLNLAASEEMAKQWLTIAPDANYVGTPEENAKLRIQELTNSAKYSGIATVDAENIKLALKIENGKVNLNGREVSESELQLALWAIMLGASGLGH</sequence>
<dbReference type="AlphaFoldDB" id="A0A9X4G0P9"/>
<keyword evidence="1" id="KW-0732">Signal</keyword>
<dbReference type="Pfam" id="PF06097">
    <property type="entry name" value="DUF945"/>
    <property type="match status" value="1"/>
</dbReference>
<reference evidence="2" key="1">
    <citation type="submission" date="2022-11" db="EMBL/GenBank/DDBJ databases">
        <authorList>
            <person name="Kamali M."/>
            <person name="Peak L."/>
            <person name="Go Y.Y."/>
            <person name="Balasuriya U.B.R."/>
            <person name="Carossino M."/>
        </authorList>
    </citation>
    <scope>NUCLEOTIDE SEQUENCE</scope>
    <source>
        <strain evidence="2">4524</strain>
    </source>
</reference>
<evidence type="ECO:0000256" key="1">
    <source>
        <dbReference type="SAM" id="SignalP"/>
    </source>
</evidence>
<dbReference type="EMBL" id="JAPHVQ010000001">
    <property type="protein sequence ID" value="MDE8033684.1"/>
    <property type="molecule type" value="Genomic_DNA"/>
</dbReference>
<feature type="chain" id="PRO_5040828668" evidence="1">
    <location>
        <begin position="25"/>
        <end position="473"/>
    </location>
</feature>
<dbReference type="Proteomes" id="UP001142444">
    <property type="component" value="Unassembled WGS sequence"/>
</dbReference>
<evidence type="ECO:0000313" key="3">
    <source>
        <dbReference type="Proteomes" id="UP001142444"/>
    </source>
</evidence>
<organism evidence="2 3">
    <name type="scientific">Actinobacillus equuli subsp. equuli</name>
    <dbReference type="NCBI Taxonomy" id="202947"/>
    <lineage>
        <taxon>Bacteria</taxon>
        <taxon>Pseudomonadati</taxon>
        <taxon>Pseudomonadota</taxon>
        <taxon>Gammaproteobacteria</taxon>
        <taxon>Pasteurellales</taxon>
        <taxon>Pasteurellaceae</taxon>
        <taxon>Actinobacillus</taxon>
    </lineage>
</organism>
<protein>
    <submittedName>
        <fullName evidence="2">YdgA family protein</fullName>
    </submittedName>
</protein>
<dbReference type="InterPro" id="IPR010352">
    <property type="entry name" value="DUF945"/>
</dbReference>